<dbReference type="Gene3D" id="3.50.50.60">
    <property type="entry name" value="FAD/NAD(P)-binding domain"/>
    <property type="match status" value="1"/>
</dbReference>
<dbReference type="Pfam" id="PF01494">
    <property type="entry name" value="FAD_binding_3"/>
    <property type="match status" value="1"/>
</dbReference>
<dbReference type="EMBL" id="JAAAID010004483">
    <property type="protein sequence ID" value="KAF9992960.1"/>
    <property type="molecule type" value="Genomic_DNA"/>
</dbReference>
<evidence type="ECO:0000256" key="4">
    <source>
        <dbReference type="ARBA" id="ARBA00023002"/>
    </source>
</evidence>
<evidence type="ECO:0000256" key="5">
    <source>
        <dbReference type="ARBA" id="ARBA00023033"/>
    </source>
</evidence>
<keyword evidence="5" id="KW-0503">Monooxygenase</keyword>
<evidence type="ECO:0000256" key="1">
    <source>
        <dbReference type="ARBA" id="ARBA00007992"/>
    </source>
</evidence>
<dbReference type="GO" id="GO:0004497">
    <property type="term" value="F:monooxygenase activity"/>
    <property type="evidence" value="ECO:0007669"/>
    <property type="project" value="UniProtKB-KW"/>
</dbReference>
<proteinExistence type="inferred from homology"/>
<dbReference type="SUPFAM" id="SSF51905">
    <property type="entry name" value="FAD/NAD(P)-binding domain"/>
    <property type="match status" value="1"/>
</dbReference>
<dbReference type="InterPro" id="IPR050493">
    <property type="entry name" value="FAD-dep_Monooxygenase_BioMet"/>
</dbReference>
<organism evidence="7 8">
    <name type="scientific">Entomortierella chlamydospora</name>
    <dbReference type="NCBI Taxonomy" id="101097"/>
    <lineage>
        <taxon>Eukaryota</taxon>
        <taxon>Fungi</taxon>
        <taxon>Fungi incertae sedis</taxon>
        <taxon>Mucoromycota</taxon>
        <taxon>Mortierellomycotina</taxon>
        <taxon>Mortierellomycetes</taxon>
        <taxon>Mortierellales</taxon>
        <taxon>Mortierellaceae</taxon>
        <taxon>Entomortierella</taxon>
    </lineage>
</organism>
<evidence type="ECO:0000313" key="7">
    <source>
        <dbReference type="EMBL" id="KAF9992960.1"/>
    </source>
</evidence>
<feature type="non-terminal residue" evidence="7">
    <location>
        <position position="1"/>
    </location>
</feature>
<keyword evidence="2" id="KW-0285">Flavoprotein</keyword>
<gene>
    <name evidence="7" type="ORF">BGZ80_008333</name>
</gene>
<reference evidence="7" key="1">
    <citation type="journal article" date="2020" name="Fungal Divers.">
        <title>Resolving the Mortierellaceae phylogeny through synthesis of multi-gene phylogenetics and phylogenomics.</title>
        <authorList>
            <person name="Vandepol N."/>
            <person name="Liber J."/>
            <person name="Desiro A."/>
            <person name="Na H."/>
            <person name="Kennedy M."/>
            <person name="Barry K."/>
            <person name="Grigoriev I.V."/>
            <person name="Miller A.N."/>
            <person name="O'Donnell K."/>
            <person name="Stajich J.E."/>
            <person name="Bonito G."/>
        </authorList>
    </citation>
    <scope>NUCLEOTIDE SEQUENCE</scope>
    <source>
        <strain evidence="7">NRRL 2769</strain>
    </source>
</reference>
<accession>A0A9P6SRD3</accession>
<evidence type="ECO:0000259" key="6">
    <source>
        <dbReference type="Pfam" id="PF01494"/>
    </source>
</evidence>
<keyword evidence="3" id="KW-0274">FAD</keyword>
<protein>
    <recommendedName>
        <fullName evidence="6">FAD-binding domain-containing protein</fullName>
    </recommendedName>
</protein>
<sequence length="161" mass="17072">MSPESTKPKVLIVGAGIGGLTLGAILEKADIPYEIFEKASSIKPLGSAIAVGPPVIPLFTQLGIIDQIDAKGIKGRKTKVYSDKNGLLLELDFVAGAAEKFGNPGYIISRPNLHSTLLSLIPPERIHLNKRVLSHVETGTGIIIRTSDNMTHEGNILVGAD</sequence>
<comment type="caution">
    <text evidence="7">The sequence shown here is derived from an EMBL/GenBank/DDBJ whole genome shotgun (WGS) entry which is preliminary data.</text>
</comment>
<dbReference type="InterPro" id="IPR002938">
    <property type="entry name" value="FAD-bd"/>
</dbReference>
<dbReference type="PANTHER" id="PTHR13789">
    <property type="entry name" value="MONOOXYGENASE"/>
    <property type="match status" value="1"/>
</dbReference>
<dbReference type="InterPro" id="IPR036188">
    <property type="entry name" value="FAD/NAD-bd_sf"/>
</dbReference>
<dbReference type="PANTHER" id="PTHR13789:SF309">
    <property type="entry name" value="PUTATIVE (AFU_ORTHOLOGUE AFUA_6G14510)-RELATED"/>
    <property type="match status" value="1"/>
</dbReference>
<keyword evidence="8" id="KW-1185">Reference proteome</keyword>
<dbReference type="AlphaFoldDB" id="A0A9P6SRD3"/>
<evidence type="ECO:0000256" key="3">
    <source>
        <dbReference type="ARBA" id="ARBA00022827"/>
    </source>
</evidence>
<keyword evidence="4" id="KW-0560">Oxidoreductase</keyword>
<comment type="similarity">
    <text evidence="1">Belongs to the paxM FAD-dependent monooxygenase family.</text>
</comment>
<dbReference type="Proteomes" id="UP000703661">
    <property type="component" value="Unassembled WGS sequence"/>
</dbReference>
<name>A0A9P6SRD3_9FUNG</name>
<evidence type="ECO:0000313" key="8">
    <source>
        <dbReference type="Proteomes" id="UP000703661"/>
    </source>
</evidence>
<feature type="domain" description="FAD-binding" evidence="6">
    <location>
        <begin position="9"/>
        <end position="86"/>
    </location>
</feature>
<dbReference type="GO" id="GO:0071949">
    <property type="term" value="F:FAD binding"/>
    <property type="evidence" value="ECO:0007669"/>
    <property type="project" value="InterPro"/>
</dbReference>
<dbReference type="PRINTS" id="PR00420">
    <property type="entry name" value="RNGMNOXGNASE"/>
</dbReference>
<evidence type="ECO:0000256" key="2">
    <source>
        <dbReference type="ARBA" id="ARBA00022630"/>
    </source>
</evidence>